<keyword evidence="4 7" id="KW-0812">Transmembrane</keyword>
<dbReference type="Pfam" id="PF03743">
    <property type="entry name" value="TrbI"/>
    <property type="match status" value="1"/>
</dbReference>
<dbReference type="EMBL" id="KX753679">
    <property type="protein sequence ID" value="ARS43345.1"/>
    <property type="molecule type" value="Genomic_DNA"/>
</dbReference>
<geneLocation type="plasmid" evidence="8">
    <name>pRCADGH-2</name>
</geneLocation>
<dbReference type="NCBIfam" id="NF038091">
    <property type="entry name" value="T4SS_VirB10"/>
    <property type="match status" value="1"/>
</dbReference>
<comment type="similarity">
    <text evidence="2">Belongs to the TrbI/VirB10 family.</text>
</comment>
<evidence type="ECO:0000256" key="6">
    <source>
        <dbReference type="ARBA" id="ARBA00023136"/>
    </source>
</evidence>
<dbReference type="Gene3D" id="2.40.128.260">
    <property type="entry name" value="Type IV secretion system, VirB10/TraB/TrbI"/>
    <property type="match status" value="2"/>
</dbReference>
<evidence type="ECO:0000256" key="5">
    <source>
        <dbReference type="ARBA" id="ARBA00022989"/>
    </source>
</evidence>
<feature type="transmembrane region" description="Helical" evidence="7">
    <location>
        <begin position="34"/>
        <end position="53"/>
    </location>
</feature>
<dbReference type="InterPro" id="IPR042217">
    <property type="entry name" value="T4SS_VirB10/TrbI"/>
</dbReference>
<proteinExistence type="inferred from homology"/>
<evidence type="ECO:0000313" key="8">
    <source>
        <dbReference type="EMBL" id="ARS43345.1"/>
    </source>
</evidence>
<keyword evidence="8" id="KW-0614">Plasmid</keyword>
<name>A0A1X9ZDZ9_PASMD</name>
<dbReference type="GO" id="GO:0005886">
    <property type="term" value="C:plasma membrane"/>
    <property type="evidence" value="ECO:0007669"/>
    <property type="project" value="UniProtKB-SubCell"/>
</dbReference>
<dbReference type="RefSeq" id="WP_117281817.1">
    <property type="nucleotide sequence ID" value="NZ_JAPRGM010000010.1"/>
</dbReference>
<accession>A0A1X9ZDZ9</accession>
<protein>
    <submittedName>
        <fullName evidence="8">Transport associated protein 10</fullName>
    </submittedName>
</protein>
<organism evidence="8">
    <name type="scientific">Pasteurella multocida</name>
    <dbReference type="NCBI Taxonomy" id="747"/>
    <lineage>
        <taxon>Bacteria</taxon>
        <taxon>Pseudomonadati</taxon>
        <taxon>Pseudomonadota</taxon>
        <taxon>Gammaproteobacteria</taxon>
        <taxon>Pasteurellales</taxon>
        <taxon>Pasteurellaceae</taxon>
        <taxon>Pasteurella</taxon>
    </lineage>
</organism>
<dbReference type="InterPro" id="IPR047695">
    <property type="entry name" value="T4SS_VirB10/PtlG"/>
</dbReference>
<keyword evidence="5 7" id="KW-1133">Transmembrane helix</keyword>
<dbReference type="InterPro" id="IPR005498">
    <property type="entry name" value="T4SS_VirB10/TraB/TrbI"/>
</dbReference>
<evidence type="ECO:0000256" key="7">
    <source>
        <dbReference type="SAM" id="Phobius"/>
    </source>
</evidence>
<dbReference type="AlphaFoldDB" id="A0A1X9ZDZ9"/>
<evidence type="ECO:0000256" key="1">
    <source>
        <dbReference type="ARBA" id="ARBA00004162"/>
    </source>
</evidence>
<gene>
    <name evidence="8" type="ORF">pRCADGH-2_013</name>
</gene>
<dbReference type="CDD" id="cd16429">
    <property type="entry name" value="VirB10"/>
    <property type="match status" value="1"/>
</dbReference>
<sequence>MNDNKTIQPKDDKTETDYQPEVSKIAKRGKNQNLFIFLIIALLAVAFLGYSFLNKKDTQPAQAKEKEEFGTTVRSKTFTAPPAEIPAILNPEPQPISTATAPVENHSTTEALDMPSAPRLIKGLSPGTIDGETLQAVSDVQNTDTTDTVTNQPPEPAKGDMFEDNVSTFKAGKAHKLPVNANLLLAKGTFIQCSLRTKLVSTVAGNLGCVVANDVYSANGTVLLIEKGSTVFGEFRNGQIQQGEERLFVVWSEIRTPKNIIININSGATDELGGTGIPGYVDNHFWERFGNAIMLSMITDSTSALSTQLAKRGTFNPTDTVQAGSEIAQSILEKTINIPPTLYKNQGDLVGIFVARDIDFGDVYELKQK</sequence>
<keyword evidence="6 7" id="KW-0472">Membrane</keyword>
<evidence type="ECO:0000256" key="4">
    <source>
        <dbReference type="ARBA" id="ARBA00022692"/>
    </source>
</evidence>
<reference evidence="8" key="1">
    <citation type="submission" date="2016-08" db="EMBL/GenBank/DDBJ databases">
        <title>Molecular Characterization of plasmids with Antimicrobial Resistant Genes and Type IV Secretion System in Duck Isolate of Pasteurella multocida.</title>
        <authorList>
            <person name="Zhu D.-K."/>
            <person name="Zhou W.-S."/>
            <person name="Wang M.-S."/>
            <person name="Cheng A.-C."/>
        </authorList>
    </citation>
    <scope>NUCLEOTIDE SEQUENCE</scope>
    <source>
        <strain evidence="8">RCAD0259</strain>
        <plasmid evidence="8">pRCADGH-2</plasmid>
    </source>
</reference>
<evidence type="ECO:0000256" key="2">
    <source>
        <dbReference type="ARBA" id="ARBA00010265"/>
    </source>
</evidence>
<evidence type="ECO:0000256" key="3">
    <source>
        <dbReference type="ARBA" id="ARBA00022475"/>
    </source>
</evidence>
<comment type="subcellular location">
    <subcellularLocation>
        <location evidence="1">Cell membrane</location>
        <topology evidence="1">Single-pass membrane protein</topology>
    </subcellularLocation>
</comment>
<keyword evidence="3" id="KW-1003">Cell membrane</keyword>